<keyword evidence="3" id="KW-1185">Reference proteome</keyword>
<organism evidence="2 3">
    <name type="scientific">Eumeta variegata</name>
    <name type="common">Bagworm moth</name>
    <name type="synonym">Eumeta japonica</name>
    <dbReference type="NCBI Taxonomy" id="151549"/>
    <lineage>
        <taxon>Eukaryota</taxon>
        <taxon>Metazoa</taxon>
        <taxon>Ecdysozoa</taxon>
        <taxon>Arthropoda</taxon>
        <taxon>Hexapoda</taxon>
        <taxon>Insecta</taxon>
        <taxon>Pterygota</taxon>
        <taxon>Neoptera</taxon>
        <taxon>Endopterygota</taxon>
        <taxon>Lepidoptera</taxon>
        <taxon>Glossata</taxon>
        <taxon>Ditrysia</taxon>
        <taxon>Tineoidea</taxon>
        <taxon>Psychidae</taxon>
        <taxon>Oiketicinae</taxon>
        <taxon>Eumeta</taxon>
    </lineage>
</organism>
<proteinExistence type="predicted"/>
<evidence type="ECO:0000313" key="2">
    <source>
        <dbReference type="EMBL" id="GBP40517.1"/>
    </source>
</evidence>
<dbReference type="AlphaFoldDB" id="A0A4C1VQ92"/>
<protein>
    <submittedName>
        <fullName evidence="2">Uncharacterized protein</fullName>
    </submittedName>
</protein>
<reference evidence="2 3" key="1">
    <citation type="journal article" date="2019" name="Commun. Biol.">
        <title>The bagworm genome reveals a unique fibroin gene that provides high tensile strength.</title>
        <authorList>
            <person name="Kono N."/>
            <person name="Nakamura H."/>
            <person name="Ohtoshi R."/>
            <person name="Tomita M."/>
            <person name="Numata K."/>
            <person name="Arakawa K."/>
        </authorList>
    </citation>
    <scope>NUCLEOTIDE SEQUENCE [LARGE SCALE GENOMIC DNA]</scope>
</reference>
<dbReference type="Proteomes" id="UP000299102">
    <property type="component" value="Unassembled WGS sequence"/>
</dbReference>
<dbReference type="OrthoDB" id="7474798at2759"/>
<sequence>MLKETGAPDKNKQIRSELVELHSQLIDTQEDRDQLLRTVDGFDRSSGAWRIKLTTDLKVKLCDACTRFTVLQRDNNDLKASCRFESIITKHQCSCETPPVDASRPQSDPPAPRARWPLCRRTRDAFLVTRGNKRKWPNYYNISPHEDDDHTVRRRPMRVTVRDAWLPNNHCLAAGFCAGAALQRKKYGKLAGRNSSKARATTERPARALEPASRRALNGIAASEGSRRRGTVLIIKSAAPLQTKIWLSEVHHLKMLGSPRQPAGVGPSSRAAGAA</sequence>
<evidence type="ECO:0000256" key="1">
    <source>
        <dbReference type="SAM" id="MobiDB-lite"/>
    </source>
</evidence>
<dbReference type="EMBL" id="BGZK01000382">
    <property type="protein sequence ID" value="GBP40517.1"/>
    <property type="molecule type" value="Genomic_DNA"/>
</dbReference>
<accession>A0A4C1VQ92</accession>
<gene>
    <name evidence="2" type="ORF">EVAR_30576_1</name>
</gene>
<name>A0A4C1VQ92_EUMVA</name>
<comment type="caution">
    <text evidence="2">The sequence shown here is derived from an EMBL/GenBank/DDBJ whole genome shotgun (WGS) entry which is preliminary data.</text>
</comment>
<evidence type="ECO:0000313" key="3">
    <source>
        <dbReference type="Proteomes" id="UP000299102"/>
    </source>
</evidence>
<feature type="region of interest" description="Disordered" evidence="1">
    <location>
        <begin position="189"/>
        <end position="208"/>
    </location>
</feature>